<sequence length="401" mass="46148">MDKRSKIALYSIGVVIVLMMIAEITKPKALNWRDSYSAADKIPLGCYVLYNELENFSSGDVLVSDQNIYEYLKRADTLTKKTIVFINNRIYFDTEESEALLNFVDKGNTVFLSSTYFFGNALDSLNISVEQQYANLFKAPSEHKFTSPNLKANNRIFEDVIENSHFVSVDTLNTTILGTITTTNEDELKTTSPNLIKVTYGDKGGEFILHTNPFAFTNYHLLNGKEAYAAAVLSFLPKQQIVWDNNYKSGRKVITSPLRYILQNPALKWAFYISMFGLILFVIFKGKRTQRIIPVINKLENATVDFTRTIGELYYQYGDFTNIIEKKIQYFLEFIRTNYYLNTAQLNPIFIEKLAIKSGNTKEDSKALVDYLLYLKSKNKHTEKELIELNKKIEQFTNNKL</sequence>
<dbReference type="Proteomes" id="UP000216840">
    <property type="component" value="Unassembled WGS sequence"/>
</dbReference>
<evidence type="ECO:0000313" key="3">
    <source>
        <dbReference type="EMBL" id="OZV67652.1"/>
    </source>
</evidence>
<dbReference type="RefSeq" id="WP_094968945.1">
    <property type="nucleotide sequence ID" value="NZ_NGJN01000006.1"/>
</dbReference>
<gene>
    <name evidence="3" type="ORF">CA834_11945</name>
</gene>
<name>A0A265UQZ4_9FLAO</name>
<feature type="domain" description="DUF4350" evidence="2">
    <location>
        <begin position="40"/>
        <end position="230"/>
    </location>
</feature>
<dbReference type="Pfam" id="PF14258">
    <property type="entry name" value="DUF4350"/>
    <property type="match status" value="1"/>
</dbReference>
<organism evidence="3 4">
    <name type="scientific">Winogradskyella aurantia</name>
    <dbReference type="NCBI Taxonomy" id="1915063"/>
    <lineage>
        <taxon>Bacteria</taxon>
        <taxon>Pseudomonadati</taxon>
        <taxon>Bacteroidota</taxon>
        <taxon>Flavobacteriia</taxon>
        <taxon>Flavobacteriales</taxon>
        <taxon>Flavobacteriaceae</taxon>
        <taxon>Winogradskyella</taxon>
    </lineage>
</organism>
<comment type="caution">
    <text evidence="3">The sequence shown here is derived from an EMBL/GenBank/DDBJ whole genome shotgun (WGS) entry which is preliminary data.</text>
</comment>
<dbReference type="EMBL" id="NGJN01000006">
    <property type="protein sequence ID" value="OZV67652.1"/>
    <property type="molecule type" value="Genomic_DNA"/>
</dbReference>
<keyword evidence="4" id="KW-1185">Reference proteome</keyword>
<reference evidence="3 4" key="1">
    <citation type="submission" date="2017-05" db="EMBL/GenBank/DDBJ databases">
        <title>The draft genome sequence of Idiomarina salinarum WNB302.</title>
        <authorList>
            <person name="Sun Y."/>
            <person name="Chen B."/>
            <person name="Du Z."/>
        </authorList>
    </citation>
    <scope>NUCLEOTIDE SEQUENCE [LARGE SCALE GENOMIC DNA]</scope>
    <source>
        <strain evidence="3 4">WNB302</strain>
    </source>
</reference>
<keyword evidence="1" id="KW-0812">Transmembrane</keyword>
<keyword evidence="1" id="KW-1133">Transmembrane helix</keyword>
<evidence type="ECO:0000256" key="1">
    <source>
        <dbReference type="SAM" id="Phobius"/>
    </source>
</evidence>
<accession>A0A265UQZ4</accession>
<keyword evidence="1" id="KW-0472">Membrane</keyword>
<feature type="transmembrane region" description="Helical" evidence="1">
    <location>
        <begin position="7"/>
        <end position="25"/>
    </location>
</feature>
<evidence type="ECO:0000313" key="4">
    <source>
        <dbReference type="Proteomes" id="UP000216840"/>
    </source>
</evidence>
<proteinExistence type="predicted"/>
<protein>
    <recommendedName>
        <fullName evidence="2">DUF4350 domain-containing protein</fullName>
    </recommendedName>
</protein>
<dbReference type="AlphaFoldDB" id="A0A265UQZ4"/>
<feature type="transmembrane region" description="Helical" evidence="1">
    <location>
        <begin position="266"/>
        <end position="284"/>
    </location>
</feature>
<evidence type="ECO:0000259" key="2">
    <source>
        <dbReference type="Pfam" id="PF14258"/>
    </source>
</evidence>
<dbReference type="InterPro" id="IPR025646">
    <property type="entry name" value="DUF4350"/>
</dbReference>
<dbReference type="OrthoDB" id="1111222at2"/>